<dbReference type="GO" id="GO:0006897">
    <property type="term" value="P:endocytosis"/>
    <property type="evidence" value="ECO:0007669"/>
    <property type="project" value="TreeGrafter"/>
</dbReference>
<dbReference type="GO" id="GO:0005509">
    <property type="term" value="F:calcium ion binding"/>
    <property type="evidence" value="ECO:0007669"/>
    <property type="project" value="InterPro"/>
</dbReference>
<dbReference type="GO" id="GO:0005886">
    <property type="term" value="C:plasma membrane"/>
    <property type="evidence" value="ECO:0007669"/>
    <property type="project" value="TreeGrafter"/>
</dbReference>
<dbReference type="GO" id="GO:0005737">
    <property type="term" value="C:cytoplasm"/>
    <property type="evidence" value="ECO:0007669"/>
    <property type="project" value="TreeGrafter"/>
</dbReference>
<dbReference type="InterPro" id="IPR000261">
    <property type="entry name" value="EH_dom"/>
</dbReference>
<evidence type="ECO:0000313" key="6">
    <source>
        <dbReference type="Proteomes" id="UP001212997"/>
    </source>
</evidence>
<protein>
    <submittedName>
        <fullName evidence="5">Uncharacterized protein</fullName>
    </submittedName>
</protein>
<dbReference type="PROSITE" id="PS50222">
    <property type="entry name" value="EF_HAND_2"/>
    <property type="match status" value="2"/>
</dbReference>
<organism evidence="5 6">
    <name type="scientific">Meripilus lineatus</name>
    <dbReference type="NCBI Taxonomy" id="2056292"/>
    <lineage>
        <taxon>Eukaryota</taxon>
        <taxon>Fungi</taxon>
        <taxon>Dikarya</taxon>
        <taxon>Basidiomycota</taxon>
        <taxon>Agaricomycotina</taxon>
        <taxon>Agaricomycetes</taxon>
        <taxon>Polyporales</taxon>
        <taxon>Meripilaceae</taxon>
        <taxon>Meripilus</taxon>
    </lineage>
</organism>
<name>A0AAD5YEU3_9APHY</name>
<dbReference type="EMBL" id="JANAWD010000312">
    <property type="protein sequence ID" value="KAJ3481621.1"/>
    <property type="molecule type" value="Genomic_DNA"/>
</dbReference>
<dbReference type="AlphaFoldDB" id="A0AAD5YEU3"/>
<keyword evidence="6" id="KW-1185">Reference proteome</keyword>
<dbReference type="PANTHER" id="PTHR11216:SF170">
    <property type="entry name" value="DYNAMIN ASSOCIATED PROTEIN 160, ISOFORM D"/>
    <property type="match status" value="1"/>
</dbReference>
<dbReference type="InterPro" id="IPR011992">
    <property type="entry name" value="EF-hand-dom_pair"/>
</dbReference>
<comment type="caution">
    <text evidence="5">The sequence shown here is derived from an EMBL/GenBank/DDBJ whole genome shotgun (WGS) entry which is preliminary data.</text>
</comment>
<sequence length="382" mass="42822">MLTSSPREIPLVGAPELKLFAKIFRQSCTPNGFLGGHAAAEIFGQSTLSRQELARVWDLVDVETRGKLNEAEFCVGMHVIHLLQHSLLDTVPSFVPNSLWCQVSDPPKTQEDVVPEVPKLPESFKPSETSKLSESPRRRDSVRMSQVHRRSDVPKQPDVVKLSPILKQSESPKLPPEQPQMQEILKPAPEQPQVVEMTPIAEAPKAHPGRAPSMDSKAEGEWRLPPEDVERANLFFDMLVANKTDIIDGVTAAHFLAKSKLARSDLAEIWSKVDSSGSGQLTRMEFAAAMFLIREKISEDEIPKADLDIANRFFDMLDVWDHGYLDAEIASSFIAKHKLPEFDWAELFWNDCDSGRGGQLSRKDFARILHSSKDKLDLTRSL</sequence>
<evidence type="ECO:0000256" key="1">
    <source>
        <dbReference type="ARBA" id="ARBA00022837"/>
    </source>
</evidence>
<dbReference type="PROSITE" id="PS00018">
    <property type="entry name" value="EF_HAND_1"/>
    <property type="match status" value="1"/>
</dbReference>
<dbReference type="Gene3D" id="1.10.238.10">
    <property type="entry name" value="EF-hand"/>
    <property type="match status" value="3"/>
</dbReference>
<dbReference type="PANTHER" id="PTHR11216">
    <property type="entry name" value="EH DOMAIN"/>
    <property type="match status" value="1"/>
</dbReference>
<accession>A0AAD5YEU3</accession>
<evidence type="ECO:0000313" key="5">
    <source>
        <dbReference type="EMBL" id="KAJ3481621.1"/>
    </source>
</evidence>
<dbReference type="SMART" id="SM00054">
    <property type="entry name" value="EFh"/>
    <property type="match status" value="3"/>
</dbReference>
<dbReference type="SUPFAM" id="SSF47473">
    <property type="entry name" value="EF-hand"/>
    <property type="match status" value="3"/>
</dbReference>
<evidence type="ECO:0000259" key="4">
    <source>
        <dbReference type="PROSITE" id="PS50222"/>
    </source>
</evidence>
<dbReference type="PROSITE" id="PS50031">
    <property type="entry name" value="EH"/>
    <property type="match status" value="2"/>
</dbReference>
<feature type="region of interest" description="Disordered" evidence="2">
    <location>
        <begin position="106"/>
        <end position="178"/>
    </location>
</feature>
<feature type="domain" description="EH" evidence="3">
    <location>
        <begin position="16"/>
        <end position="99"/>
    </location>
</feature>
<gene>
    <name evidence="5" type="ORF">NLI96_g7529</name>
</gene>
<evidence type="ECO:0000259" key="3">
    <source>
        <dbReference type="PROSITE" id="PS50031"/>
    </source>
</evidence>
<keyword evidence="1" id="KW-0106">Calcium</keyword>
<dbReference type="GO" id="GO:0016197">
    <property type="term" value="P:endosomal transport"/>
    <property type="evidence" value="ECO:0007669"/>
    <property type="project" value="TreeGrafter"/>
</dbReference>
<dbReference type="CDD" id="cd00052">
    <property type="entry name" value="EH"/>
    <property type="match status" value="2"/>
</dbReference>
<feature type="domain" description="EF-hand" evidence="4">
    <location>
        <begin position="261"/>
        <end position="296"/>
    </location>
</feature>
<dbReference type="Pfam" id="PF12763">
    <property type="entry name" value="EH"/>
    <property type="match status" value="2"/>
</dbReference>
<reference evidence="5" key="1">
    <citation type="submission" date="2022-07" db="EMBL/GenBank/DDBJ databases">
        <title>Genome Sequence of Physisporinus lineatus.</title>
        <authorList>
            <person name="Buettner E."/>
        </authorList>
    </citation>
    <scope>NUCLEOTIDE SEQUENCE</scope>
    <source>
        <strain evidence="5">VT162</strain>
    </source>
</reference>
<dbReference type="InterPro" id="IPR018247">
    <property type="entry name" value="EF_Hand_1_Ca_BS"/>
</dbReference>
<dbReference type="InterPro" id="IPR002048">
    <property type="entry name" value="EF_hand_dom"/>
</dbReference>
<feature type="domain" description="EF-hand" evidence="4">
    <location>
        <begin position="48"/>
        <end position="83"/>
    </location>
</feature>
<feature type="domain" description="EH" evidence="3">
    <location>
        <begin position="228"/>
        <end position="303"/>
    </location>
</feature>
<dbReference type="Proteomes" id="UP001212997">
    <property type="component" value="Unassembled WGS sequence"/>
</dbReference>
<evidence type="ECO:0000256" key="2">
    <source>
        <dbReference type="SAM" id="MobiDB-lite"/>
    </source>
</evidence>
<dbReference type="SMART" id="SM00027">
    <property type="entry name" value="EH"/>
    <property type="match status" value="2"/>
</dbReference>
<proteinExistence type="predicted"/>